<sequence length="157" mass="16505">MPKSRATKPIDSDVERAATFNILHTKLFKKAAEFSILTGARIAIVLESENGQMFTFGSPSAESVVDDFLSGNPCTDFGGEQNAGIMHHAAAELEGDLPGVKEMAKAPEKVGNELAHVHVAPQMPPSHTSLMRLGSSTQGERAGADGGYGHDVGSPGY</sequence>
<dbReference type="AlphaFoldDB" id="A0AAD8R5M6"/>
<evidence type="ECO:0000256" key="4">
    <source>
        <dbReference type="ARBA" id="ARBA00023163"/>
    </source>
</evidence>
<dbReference type="SUPFAM" id="SSF55455">
    <property type="entry name" value="SRF-like"/>
    <property type="match status" value="1"/>
</dbReference>
<keyword evidence="3" id="KW-0238">DNA-binding</keyword>
<dbReference type="EMBL" id="JAUUTY010000006">
    <property type="protein sequence ID" value="KAK1614531.1"/>
    <property type="molecule type" value="Genomic_DNA"/>
</dbReference>
<dbReference type="PROSITE" id="PS50066">
    <property type="entry name" value="MADS_BOX_2"/>
    <property type="match status" value="1"/>
</dbReference>
<dbReference type="InterPro" id="IPR036879">
    <property type="entry name" value="TF_MADSbox_sf"/>
</dbReference>
<comment type="caution">
    <text evidence="8">The sequence shown here is derived from an EMBL/GenBank/DDBJ whole genome shotgun (WGS) entry which is preliminary data.</text>
</comment>
<keyword evidence="5" id="KW-0539">Nucleus</keyword>
<protein>
    <recommendedName>
        <fullName evidence="7">MADS-box domain-containing protein</fullName>
    </recommendedName>
</protein>
<proteinExistence type="predicted"/>
<dbReference type="Proteomes" id="UP001231189">
    <property type="component" value="Unassembled WGS sequence"/>
</dbReference>
<dbReference type="Pfam" id="PF00319">
    <property type="entry name" value="SRF-TF"/>
    <property type="match status" value="1"/>
</dbReference>
<accession>A0AAD8R5M6</accession>
<evidence type="ECO:0000256" key="5">
    <source>
        <dbReference type="ARBA" id="ARBA00023242"/>
    </source>
</evidence>
<reference evidence="8" key="1">
    <citation type="submission" date="2023-07" db="EMBL/GenBank/DDBJ databases">
        <title>A chromosome-level genome assembly of Lolium multiflorum.</title>
        <authorList>
            <person name="Chen Y."/>
            <person name="Copetti D."/>
            <person name="Kolliker R."/>
            <person name="Studer B."/>
        </authorList>
    </citation>
    <scope>NUCLEOTIDE SEQUENCE</scope>
    <source>
        <strain evidence="8">02402/16</strain>
        <tissue evidence="8">Leaf</tissue>
    </source>
</reference>
<dbReference type="GO" id="GO:0005634">
    <property type="term" value="C:nucleus"/>
    <property type="evidence" value="ECO:0007669"/>
    <property type="project" value="UniProtKB-SubCell"/>
</dbReference>
<dbReference type="SMART" id="SM00432">
    <property type="entry name" value="MADS"/>
    <property type="match status" value="1"/>
</dbReference>
<evidence type="ECO:0000256" key="2">
    <source>
        <dbReference type="ARBA" id="ARBA00023015"/>
    </source>
</evidence>
<dbReference type="InterPro" id="IPR002100">
    <property type="entry name" value="TF_MADSbox"/>
</dbReference>
<evidence type="ECO:0000313" key="8">
    <source>
        <dbReference type="EMBL" id="KAK1614531.1"/>
    </source>
</evidence>
<dbReference type="GO" id="GO:0046983">
    <property type="term" value="F:protein dimerization activity"/>
    <property type="evidence" value="ECO:0007669"/>
    <property type="project" value="InterPro"/>
</dbReference>
<name>A0AAD8R5M6_LOLMU</name>
<feature type="domain" description="MADS-box" evidence="7">
    <location>
        <begin position="8"/>
        <end position="60"/>
    </location>
</feature>
<organism evidence="8 9">
    <name type="scientific">Lolium multiflorum</name>
    <name type="common">Italian ryegrass</name>
    <name type="synonym">Lolium perenne subsp. multiflorum</name>
    <dbReference type="NCBI Taxonomy" id="4521"/>
    <lineage>
        <taxon>Eukaryota</taxon>
        <taxon>Viridiplantae</taxon>
        <taxon>Streptophyta</taxon>
        <taxon>Embryophyta</taxon>
        <taxon>Tracheophyta</taxon>
        <taxon>Spermatophyta</taxon>
        <taxon>Magnoliopsida</taxon>
        <taxon>Liliopsida</taxon>
        <taxon>Poales</taxon>
        <taxon>Poaceae</taxon>
        <taxon>BOP clade</taxon>
        <taxon>Pooideae</taxon>
        <taxon>Poodae</taxon>
        <taxon>Poeae</taxon>
        <taxon>Poeae Chloroplast Group 2 (Poeae type)</taxon>
        <taxon>Loliodinae</taxon>
        <taxon>Loliinae</taxon>
        <taxon>Lolium</taxon>
    </lineage>
</organism>
<evidence type="ECO:0000256" key="3">
    <source>
        <dbReference type="ARBA" id="ARBA00023125"/>
    </source>
</evidence>
<keyword evidence="9" id="KW-1185">Reference proteome</keyword>
<keyword evidence="2" id="KW-0805">Transcription regulation</keyword>
<evidence type="ECO:0000259" key="7">
    <source>
        <dbReference type="PROSITE" id="PS50066"/>
    </source>
</evidence>
<feature type="compositionally biased region" description="Gly residues" evidence="6">
    <location>
        <begin position="144"/>
        <end position="157"/>
    </location>
</feature>
<keyword evidence="4" id="KW-0804">Transcription</keyword>
<feature type="compositionally biased region" description="Polar residues" evidence="6">
    <location>
        <begin position="125"/>
        <end position="139"/>
    </location>
</feature>
<evidence type="ECO:0000313" key="9">
    <source>
        <dbReference type="Proteomes" id="UP001231189"/>
    </source>
</evidence>
<dbReference type="GO" id="GO:0003677">
    <property type="term" value="F:DNA binding"/>
    <property type="evidence" value="ECO:0007669"/>
    <property type="project" value="UniProtKB-KW"/>
</dbReference>
<dbReference type="Gene3D" id="3.40.1810.10">
    <property type="entry name" value="Transcription factor, MADS-box"/>
    <property type="match status" value="1"/>
</dbReference>
<feature type="region of interest" description="Disordered" evidence="6">
    <location>
        <begin position="122"/>
        <end position="157"/>
    </location>
</feature>
<evidence type="ECO:0000256" key="6">
    <source>
        <dbReference type="SAM" id="MobiDB-lite"/>
    </source>
</evidence>
<gene>
    <name evidence="8" type="ORF">QYE76_020048</name>
</gene>
<evidence type="ECO:0000256" key="1">
    <source>
        <dbReference type="ARBA" id="ARBA00004123"/>
    </source>
</evidence>
<comment type="subcellular location">
    <subcellularLocation>
        <location evidence="1">Nucleus</location>
    </subcellularLocation>
</comment>